<name>A0AAE1CQ16_9GAST</name>
<evidence type="ECO:0000256" key="4">
    <source>
        <dbReference type="ARBA" id="ARBA00038984"/>
    </source>
</evidence>
<dbReference type="EMBL" id="JAWDGP010007236">
    <property type="protein sequence ID" value="KAK3727698.1"/>
    <property type="molecule type" value="Genomic_DNA"/>
</dbReference>
<evidence type="ECO:0000256" key="7">
    <source>
        <dbReference type="ARBA" id="ARBA00042988"/>
    </source>
</evidence>
<evidence type="ECO:0000256" key="6">
    <source>
        <dbReference type="ARBA" id="ARBA00042926"/>
    </source>
</evidence>
<gene>
    <name evidence="13" type="ORF">RRG08_032655</name>
</gene>
<evidence type="ECO:0000256" key="1">
    <source>
        <dbReference type="ARBA" id="ARBA00010928"/>
    </source>
</evidence>
<dbReference type="Proteomes" id="UP001283361">
    <property type="component" value="Unassembled WGS sequence"/>
</dbReference>
<dbReference type="EC" id="1.3.1.20" evidence="3"/>
<proteinExistence type="inferred from homology"/>
<dbReference type="SUPFAM" id="SSF55347">
    <property type="entry name" value="Glyceraldehyde-3-phosphate dehydrogenase-like, C-terminal domain"/>
    <property type="match status" value="1"/>
</dbReference>
<evidence type="ECO:0000256" key="2">
    <source>
        <dbReference type="ARBA" id="ARBA00023002"/>
    </source>
</evidence>
<keyword evidence="14" id="KW-1185">Reference proteome</keyword>
<keyword evidence="2" id="KW-0560">Oxidoreductase</keyword>
<evidence type="ECO:0000313" key="13">
    <source>
        <dbReference type="EMBL" id="KAK3727698.1"/>
    </source>
</evidence>
<comment type="catalytic activity">
    <reaction evidence="10">
        <text>D-xylose + NADP(+) = D-xylono-1,5-lactone + NADPH + H(+)</text>
        <dbReference type="Rhea" id="RHEA:22000"/>
        <dbReference type="ChEBI" id="CHEBI:15378"/>
        <dbReference type="ChEBI" id="CHEBI:15867"/>
        <dbReference type="ChEBI" id="CHEBI:53455"/>
        <dbReference type="ChEBI" id="CHEBI:57783"/>
        <dbReference type="ChEBI" id="CHEBI:58349"/>
        <dbReference type="EC" id="1.1.1.179"/>
    </reaction>
</comment>
<comment type="similarity">
    <text evidence="1">Belongs to the Gfo/Idh/MocA family.</text>
</comment>
<dbReference type="PANTHER" id="PTHR22604">
    <property type="entry name" value="OXIDOREDUCTASES"/>
    <property type="match status" value="1"/>
</dbReference>
<dbReference type="GO" id="GO:0047837">
    <property type="term" value="F:D-xylose 1-dehydrogenase (NADP+) activity"/>
    <property type="evidence" value="ECO:0007669"/>
    <property type="project" value="UniProtKB-EC"/>
</dbReference>
<accession>A0AAE1CQ16</accession>
<dbReference type="GO" id="GO:0000166">
    <property type="term" value="F:nucleotide binding"/>
    <property type="evidence" value="ECO:0007669"/>
    <property type="project" value="InterPro"/>
</dbReference>
<reference evidence="13" key="1">
    <citation type="journal article" date="2023" name="G3 (Bethesda)">
        <title>A reference genome for the long-term kleptoplast-retaining sea slug Elysia crispata morphotype clarki.</title>
        <authorList>
            <person name="Eastman K.E."/>
            <person name="Pendleton A.L."/>
            <person name="Shaikh M.A."/>
            <person name="Suttiyut T."/>
            <person name="Ogas R."/>
            <person name="Tomko P."/>
            <person name="Gavelis G."/>
            <person name="Widhalm J.R."/>
            <person name="Wisecaver J.H."/>
        </authorList>
    </citation>
    <scope>NUCLEOTIDE SEQUENCE</scope>
    <source>
        <strain evidence="13">ECLA1</strain>
    </source>
</reference>
<feature type="domain" description="Gfo/Idh/MocA-like oxidoreductase N-terminal" evidence="11">
    <location>
        <begin position="6"/>
        <end position="124"/>
    </location>
</feature>
<dbReference type="SUPFAM" id="SSF51735">
    <property type="entry name" value="NAD(P)-binding Rossmann-fold domains"/>
    <property type="match status" value="1"/>
</dbReference>
<dbReference type="InterPro" id="IPR036291">
    <property type="entry name" value="NAD(P)-bd_dom_sf"/>
</dbReference>
<evidence type="ECO:0000259" key="12">
    <source>
        <dbReference type="Pfam" id="PF22725"/>
    </source>
</evidence>
<dbReference type="InterPro" id="IPR000683">
    <property type="entry name" value="Gfo/Idh/MocA-like_OxRdtase_N"/>
</dbReference>
<evidence type="ECO:0000256" key="3">
    <source>
        <dbReference type="ARBA" id="ARBA00038853"/>
    </source>
</evidence>
<dbReference type="EC" id="1.1.1.179" evidence="4"/>
<dbReference type="Gene3D" id="3.30.360.10">
    <property type="entry name" value="Dihydrodipicolinate Reductase, domain 2"/>
    <property type="match status" value="1"/>
</dbReference>
<evidence type="ECO:0000259" key="11">
    <source>
        <dbReference type="Pfam" id="PF01408"/>
    </source>
</evidence>
<dbReference type="InterPro" id="IPR050984">
    <property type="entry name" value="Gfo/Idh/MocA_domain"/>
</dbReference>
<dbReference type="Gene3D" id="3.40.50.720">
    <property type="entry name" value="NAD(P)-binding Rossmann-like Domain"/>
    <property type="match status" value="1"/>
</dbReference>
<comment type="caution">
    <text evidence="13">The sequence shown here is derived from an EMBL/GenBank/DDBJ whole genome shotgun (WGS) entry which is preliminary data.</text>
</comment>
<dbReference type="PANTHER" id="PTHR22604:SF105">
    <property type="entry name" value="TRANS-1,2-DIHYDROBENZENE-1,2-DIOL DEHYDROGENASE"/>
    <property type="match status" value="1"/>
</dbReference>
<evidence type="ECO:0000256" key="9">
    <source>
        <dbReference type="ARBA" id="ARBA00047423"/>
    </source>
</evidence>
<evidence type="ECO:0000256" key="5">
    <source>
        <dbReference type="ARBA" id="ARBA00040603"/>
    </source>
</evidence>
<dbReference type="AlphaFoldDB" id="A0AAE1CQ16"/>
<comment type="catalytic activity">
    <reaction evidence="9">
        <text>(1R,2R)-1,2-dihydrobenzene-1,2-diol + NADP(+) = catechol + NADPH + H(+)</text>
        <dbReference type="Rhea" id="RHEA:16729"/>
        <dbReference type="ChEBI" id="CHEBI:10702"/>
        <dbReference type="ChEBI" id="CHEBI:15378"/>
        <dbReference type="ChEBI" id="CHEBI:18135"/>
        <dbReference type="ChEBI" id="CHEBI:57783"/>
        <dbReference type="ChEBI" id="CHEBI:58349"/>
        <dbReference type="EC" id="1.3.1.20"/>
    </reaction>
</comment>
<protein>
    <recommendedName>
        <fullName evidence="5">Trans-1,2-dihydrobenzene-1,2-diol dehydrogenase</fullName>
        <ecNumber evidence="4">1.1.1.179</ecNumber>
        <ecNumber evidence="3">1.3.1.20</ecNumber>
    </recommendedName>
    <alternativeName>
        <fullName evidence="8">D-xylose 1-dehydrogenase</fullName>
    </alternativeName>
    <alternativeName>
        <fullName evidence="7">D-xylose-NADP dehydrogenase</fullName>
    </alternativeName>
    <alternativeName>
        <fullName evidence="6">Dimeric dihydrodiol dehydrogenase</fullName>
    </alternativeName>
</protein>
<sequence>MAHPTRWGICGAGNMANELCVCLESLPSEHKIVAVAARDKSKAETFAKCFSIPLAYGSYDELATNPEIDAVYIATVPYNHVELSLRFINAGKAVLCEKPMSLSLEGCKRVLQAAREKGVLFVEGFWSLHFPLYKFLREKLDSGVIGEVVMVEAALCASFGEDRYLGSLELGGGALKNMGCYPIMIADYLFPNGPPETISAVGNVKEGGVDRSGVICIKYPGDKLASLTFSNQTHFGFNRMTIRGTKGLIMIPDFFWSPTKIILPDNEEKTFELPKVNHPEKFRYFCGEGLTYQIQNFRECLLKGLVESPNVTHKTSESISYITQEVLNQLGVKFTAP</sequence>
<dbReference type="GO" id="GO:0047115">
    <property type="term" value="F:trans-1,2-dihydrobenzene-1,2-diol dehydrogenase activity"/>
    <property type="evidence" value="ECO:0007669"/>
    <property type="project" value="UniProtKB-EC"/>
</dbReference>
<dbReference type="Pfam" id="PF22725">
    <property type="entry name" value="GFO_IDH_MocA_C3"/>
    <property type="match status" value="1"/>
</dbReference>
<dbReference type="Pfam" id="PF01408">
    <property type="entry name" value="GFO_IDH_MocA"/>
    <property type="match status" value="1"/>
</dbReference>
<feature type="domain" description="GFO/IDH/MocA-like oxidoreductase" evidence="12">
    <location>
        <begin position="134"/>
        <end position="249"/>
    </location>
</feature>
<evidence type="ECO:0000256" key="8">
    <source>
        <dbReference type="ARBA" id="ARBA00043025"/>
    </source>
</evidence>
<dbReference type="InterPro" id="IPR055170">
    <property type="entry name" value="GFO_IDH_MocA-like_dom"/>
</dbReference>
<evidence type="ECO:0000256" key="10">
    <source>
        <dbReference type="ARBA" id="ARBA00049233"/>
    </source>
</evidence>
<evidence type="ECO:0000313" key="14">
    <source>
        <dbReference type="Proteomes" id="UP001283361"/>
    </source>
</evidence>
<organism evidence="13 14">
    <name type="scientific">Elysia crispata</name>
    <name type="common">lettuce slug</name>
    <dbReference type="NCBI Taxonomy" id="231223"/>
    <lineage>
        <taxon>Eukaryota</taxon>
        <taxon>Metazoa</taxon>
        <taxon>Spiralia</taxon>
        <taxon>Lophotrochozoa</taxon>
        <taxon>Mollusca</taxon>
        <taxon>Gastropoda</taxon>
        <taxon>Heterobranchia</taxon>
        <taxon>Euthyneura</taxon>
        <taxon>Panpulmonata</taxon>
        <taxon>Sacoglossa</taxon>
        <taxon>Placobranchoidea</taxon>
        <taxon>Plakobranchidae</taxon>
        <taxon>Elysia</taxon>
    </lineage>
</organism>